<feature type="domain" description="Cysteine-rich" evidence="1">
    <location>
        <begin position="3"/>
        <end position="83"/>
    </location>
</feature>
<proteinExistence type="predicted"/>
<evidence type="ECO:0000259" key="1">
    <source>
        <dbReference type="Pfam" id="PF02754"/>
    </source>
</evidence>
<accession>A0A0J1FMA4</accession>
<dbReference type="GO" id="GO:0005829">
    <property type="term" value="C:cytosol"/>
    <property type="evidence" value="ECO:0007669"/>
    <property type="project" value="TreeGrafter"/>
</dbReference>
<dbReference type="RefSeq" id="WP_047811333.1">
    <property type="nucleotide sequence ID" value="NZ_LDZY01000013.1"/>
</dbReference>
<dbReference type="Proteomes" id="UP000036356">
    <property type="component" value="Unassembled WGS sequence"/>
</dbReference>
<reference evidence="2 3" key="1">
    <citation type="submission" date="2015-06" db="EMBL/GenBank/DDBJ databases">
        <title>Draft genome of the moderately acidophilic sulfate reducer Candidatus Desulfosporosinus acididurans strain M1.</title>
        <authorList>
            <person name="Poehlein A."/>
            <person name="Petzsch P."/>
            <person name="Johnson B.D."/>
            <person name="Schloemann M."/>
            <person name="Daniel R."/>
            <person name="Muehling M."/>
        </authorList>
    </citation>
    <scope>NUCLEOTIDE SEQUENCE [LARGE SCALE GENOMIC DNA]</scope>
    <source>
        <strain evidence="2 3">M1</strain>
    </source>
</reference>
<dbReference type="EMBL" id="LDZY01000013">
    <property type="protein sequence ID" value="KLU64600.1"/>
    <property type="molecule type" value="Genomic_DNA"/>
</dbReference>
<evidence type="ECO:0000313" key="3">
    <source>
        <dbReference type="Proteomes" id="UP000036356"/>
    </source>
</evidence>
<sequence length="245" mass="27021">MKVSLFATCLANALYPDVDLTMAKILTYLGHTVDVPDGQACCGQIAFNSGYFDDAREVARTLIDAFEKSEVVVGPSGSCIAMIHHYYPFLFENDPVYLAKAEDLIHKSYEFTQFIVDVLQKPDLGAKYKAKATYHPSCHATRLLEIKDAPLTLIEHVQDLELLPLPESQLCCGFGGTFSVKMPKISEAMVAEKAEHVLESGADLLLGLDLGCLMNISGYLEKINKPIKTMHIIQLLGEGMKNVHI</sequence>
<dbReference type="PATRIC" id="fig|476652.3.peg.3741"/>
<dbReference type="STRING" id="476652.DEAC_c35470"/>
<keyword evidence="3" id="KW-1185">Reference proteome</keyword>
<dbReference type="GO" id="GO:0016491">
    <property type="term" value="F:oxidoreductase activity"/>
    <property type="evidence" value="ECO:0007669"/>
    <property type="project" value="UniProtKB-ARBA"/>
</dbReference>
<dbReference type="InterPro" id="IPR004017">
    <property type="entry name" value="Cys_rich_dom"/>
</dbReference>
<dbReference type="Pfam" id="PF02754">
    <property type="entry name" value="CCG"/>
    <property type="match status" value="2"/>
</dbReference>
<dbReference type="AlphaFoldDB" id="A0A0J1FMA4"/>
<feature type="domain" description="Cysteine-rich" evidence="1">
    <location>
        <begin position="133"/>
        <end position="216"/>
    </location>
</feature>
<dbReference type="PANTHER" id="PTHR30296">
    <property type="entry name" value="UNCHARACTERIZED PROTEIN YKGE"/>
    <property type="match status" value="1"/>
</dbReference>
<evidence type="ECO:0000313" key="2">
    <source>
        <dbReference type="EMBL" id="KLU64600.1"/>
    </source>
</evidence>
<gene>
    <name evidence="2" type="primary">lutA_5</name>
    <name evidence="2" type="ORF">DEAC_c35470</name>
</gene>
<name>A0A0J1FMA4_9FIRM</name>
<comment type="caution">
    <text evidence="2">The sequence shown here is derived from an EMBL/GenBank/DDBJ whole genome shotgun (WGS) entry which is preliminary data.</text>
</comment>
<dbReference type="PANTHER" id="PTHR30296:SF0">
    <property type="entry name" value="LACTATE UTILIZATION PROTEIN A"/>
    <property type="match status" value="1"/>
</dbReference>
<organism evidence="2 3">
    <name type="scientific">Desulfosporosinus acididurans</name>
    <dbReference type="NCBI Taxonomy" id="476652"/>
    <lineage>
        <taxon>Bacteria</taxon>
        <taxon>Bacillati</taxon>
        <taxon>Bacillota</taxon>
        <taxon>Clostridia</taxon>
        <taxon>Eubacteriales</taxon>
        <taxon>Desulfitobacteriaceae</taxon>
        <taxon>Desulfosporosinus</taxon>
    </lineage>
</organism>
<protein>
    <submittedName>
        <fullName evidence="2">Lactate utilization protein A</fullName>
    </submittedName>
</protein>